<gene>
    <name evidence="1" type="ORF">FGK64_17295</name>
</gene>
<organism evidence="1 2">
    <name type="scientific">Arenibacterium halophilum</name>
    <dbReference type="NCBI Taxonomy" id="2583821"/>
    <lineage>
        <taxon>Bacteria</taxon>
        <taxon>Pseudomonadati</taxon>
        <taxon>Pseudomonadota</taxon>
        <taxon>Alphaproteobacteria</taxon>
        <taxon>Rhodobacterales</taxon>
        <taxon>Paracoccaceae</taxon>
        <taxon>Arenibacterium</taxon>
    </lineage>
</organism>
<evidence type="ECO:0000313" key="2">
    <source>
        <dbReference type="Proteomes" id="UP001191082"/>
    </source>
</evidence>
<proteinExistence type="predicted"/>
<dbReference type="EMBL" id="VCPC01000004">
    <property type="protein sequence ID" value="TMV10537.1"/>
    <property type="molecule type" value="Genomic_DNA"/>
</dbReference>
<accession>A0ABY2X5W0</accession>
<evidence type="ECO:0000313" key="1">
    <source>
        <dbReference type="EMBL" id="TMV10537.1"/>
    </source>
</evidence>
<protein>
    <submittedName>
        <fullName evidence="1">Uncharacterized protein</fullName>
    </submittedName>
</protein>
<dbReference type="Proteomes" id="UP001191082">
    <property type="component" value="Unassembled WGS sequence"/>
</dbReference>
<comment type="caution">
    <text evidence="1">The sequence shown here is derived from an EMBL/GenBank/DDBJ whole genome shotgun (WGS) entry which is preliminary data.</text>
</comment>
<sequence length="73" mass="8674">MKWTRFPVPRQHLFLIPSKLAKARCRSAIRPRPPWPRRLPPVSNWPGTRRVLRPRRLRVAPMPPASLPRRSPR</sequence>
<reference evidence="1 2" key="1">
    <citation type="submission" date="2019-05" db="EMBL/GenBank/DDBJ databases">
        <title>Marivita sp. nov. isolated from sea sediment.</title>
        <authorList>
            <person name="Kim W."/>
        </authorList>
    </citation>
    <scope>NUCLEOTIDE SEQUENCE [LARGE SCALE GENOMIC DNA]</scope>
    <source>
        <strain evidence="1 2">CAU 1492</strain>
    </source>
</reference>
<keyword evidence="2" id="KW-1185">Reference proteome</keyword>
<name>A0ABY2X5W0_9RHOB</name>